<reference evidence="2" key="1">
    <citation type="journal article" date="2015" name="Nature">
        <title>Complex archaea that bridge the gap between prokaryotes and eukaryotes.</title>
        <authorList>
            <person name="Spang A."/>
            <person name="Saw J.H."/>
            <person name="Jorgensen S.L."/>
            <person name="Zaremba-Niedzwiedzka K."/>
            <person name="Martijn J."/>
            <person name="Lind A.E."/>
            <person name="van Eijk R."/>
            <person name="Schleper C."/>
            <person name="Guy L."/>
            <person name="Ettema T.J."/>
        </authorList>
    </citation>
    <scope>NUCLEOTIDE SEQUENCE</scope>
</reference>
<evidence type="ECO:0000313" key="2">
    <source>
        <dbReference type="EMBL" id="KKL96558.1"/>
    </source>
</evidence>
<dbReference type="AlphaFoldDB" id="A0A0F9GCP9"/>
<accession>A0A0F9GCP9</accession>
<feature type="domain" description="Phage head morphogenesis" evidence="1">
    <location>
        <begin position="218"/>
        <end position="323"/>
    </location>
</feature>
<dbReference type="Pfam" id="PF04233">
    <property type="entry name" value="Phage_Mu_F"/>
    <property type="match status" value="1"/>
</dbReference>
<evidence type="ECO:0000259" key="1">
    <source>
        <dbReference type="Pfam" id="PF04233"/>
    </source>
</evidence>
<dbReference type="InterPro" id="IPR006528">
    <property type="entry name" value="Phage_head_morphogenesis_dom"/>
</dbReference>
<name>A0A0F9GCP9_9ZZZZ</name>
<comment type="caution">
    <text evidence="2">The sequence shown here is derived from an EMBL/GenBank/DDBJ whole genome shotgun (WGS) entry which is preliminary data.</text>
</comment>
<protein>
    <recommendedName>
        <fullName evidence="1">Phage head morphogenesis domain-containing protein</fullName>
    </recommendedName>
</protein>
<organism evidence="2">
    <name type="scientific">marine sediment metagenome</name>
    <dbReference type="NCBI Taxonomy" id="412755"/>
    <lineage>
        <taxon>unclassified sequences</taxon>
        <taxon>metagenomes</taxon>
        <taxon>ecological metagenomes</taxon>
    </lineage>
</organism>
<proteinExistence type="predicted"/>
<sequence>MFVSTRKARRLEWQDVAPRNEEQADAWEIANRNQARFSAAFSRTIRSVIDESSRQRLFNALVAGDLNGAINAFPWLNEGDEASVAIWSAYTEGLRRAYSDVLAQGATAALEEIPAPFEFISKVIGVTPTGGGTRGLIGLEVPFSQVPFSERWIEAQAARLVVSVSDTQRTMLRDLILRMFSEGRPPREMLEQIERVVGLTPRDAQAVANREALLIGQGVTVSKRTTALDRYSKQLLRRRGQNIARTELISAQSQGITDAWRIAKQEGFIASSALEEWIASRGPRTCKICIGLDGQQVPVGEPFTSELIGLIERPPAHPSCRCTRILVQ</sequence>
<dbReference type="EMBL" id="LAZR01018400">
    <property type="protein sequence ID" value="KKL96558.1"/>
    <property type="molecule type" value="Genomic_DNA"/>
</dbReference>
<gene>
    <name evidence="2" type="ORF">LCGC14_1843280</name>
</gene>